<feature type="chain" id="PRO_5035470056" evidence="3">
    <location>
        <begin position="22"/>
        <end position="285"/>
    </location>
</feature>
<protein>
    <submittedName>
        <fullName evidence="4">Uncharacterized protein</fullName>
    </submittedName>
</protein>
<keyword evidence="5" id="KW-1185">Reference proteome</keyword>
<keyword evidence="2" id="KW-0472">Membrane</keyword>
<evidence type="ECO:0000313" key="4">
    <source>
        <dbReference type="EMBL" id="KAG8627167.1"/>
    </source>
</evidence>
<comment type="caution">
    <text evidence="4">The sequence shown here is derived from an EMBL/GenBank/DDBJ whole genome shotgun (WGS) entry which is preliminary data.</text>
</comment>
<feature type="signal peptide" evidence="3">
    <location>
        <begin position="1"/>
        <end position="21"/>
    </location>
</feature>
<gene>
    <name evidence="4" type="ORF">KVT40_004650</name>
</gene>
<dbReference type="AlphaFoldDB" id="A0A8K0PG38"/>
<evidence type="ECO:0000256" key="2">
    <source>
        <dbReference type="SAM" id="Phobius"/>
    </source>
</evidence>
<evidence type="ECO:0000313" key="5">
    <source>
        <dbReference type="Proteomes" id="UP000809789"/>
    </source>
</evidence>
<organism evidence="4 5">
    <name type="scientific">Elsinoe batatas</name>
    <dbReference type="NCBI Taxonomy" id="2601811"/>
    <lineage>
        <taxon>Eukaryota</taxon>
        <taxon>Fungi</taxon>
        <taxon>Dikarya</taxon>
        <taxon>Ascomycota</taxon>
        <taxon>Pezizomycotina</taxon>
        <taxon>Dothideomycetes</taxon>
        <taxon>Dothideomycetidae</taxon>
        <taxon>Myriangiales</taxon>
        <taxon>Elsinoaceae</taxon>
        <taxon>Elsinoe</taxon>
    </lineage>
</organism>
<reference evidence="4" key="1">
    <citation type="submission" date="2021-07" db="EMBL/GenBank/DDBJ databases">
        <title>Elsinoe batatas strain:CRI-CJ2 Genome sequencing and assembly.</title>
        <authorList>
            <person name="Huang L."/>
        </authorList>
    </citation>
    <scope>NUCLEOTIDE SEQUENCE</scope>
    <source>
        <strain evidence="4">CRI-CJ2</strain>
    </source>
</reference>
<feature type="transmembrane region" description="Helical" evidence="2">
    <location>
        <begin position="208"/>
        <end position="229"/>
    </location>
</feature>
<name>A0A8K0PG38_9PEZI</name>
<dbReference type="OrthoDB" id="3793330at2759"/>
<evidence type="ECO:0000256" key="1">
    <source>
        <dbReference type="SAM" id="MobiDB-lite"/>
    </source>
</evidence>
<keyword evidence="2" id="KW-0812">Transmembrane</keyword>
<keyword evidence="2" id="KW-1133">Transmembrane helix</keyword>
<proteinExistence type="predicted"/>
<accession>A0A8K0PG38</accession>
<evidence type="ECO:0000256" key="3">
    <source>
        <dbReference type="SAM" id="SignalP"/>
    </source>
</evidence>
<sequence>MKLYVLCYAACTSLLVARCHSQIYRPYENLPLASFASSGGNFSFPAGSTQIFDQGTPMTIRWTTSFSAVNLYVVYNASSNPPQLGIQRQLATGYSSEILDWTVSCEPYCDAPFALKAVDAFGDSKALANGGFFSRQFWVRPNVTKLNTQTSSSGASTSTISSPTSSSMPVTTSATTVVATQAPIPATNTSSTPTSTPDPSPSTNVTTIGAAIGAGVGVALLSAIAFFVWRRRNAKARYSHGPVMSSDRFYSPLSHDTYKFDTYPPSTSELAGSQAEPQELPSRRD</sequence>
<keyword evidence="3" id="KW-0732">Signal</keyword>
<feature type="region of interest" description="Disordered" evidence="1">
    <location>
        <begin position="261"/>
        <end position="285"/>
    </location>
</feature>
<dbReference type="Proteomes" id="UP000809789">
    <property type="component" value="Unassembled WGS sequence"/>
</dbReference>
<dbReference type="EMBL" id="JAESVG020000005">
    <property type="protein sequence ID" value="KAG8627167.1"/>
    <property type="molecule type" value="Genomic_DNA"/>
</dbReference>
<feature type="region of interest" description="Disordered" evidence="1">
    <location>
        <begin position="147"/>
        <end position="203"/>
    </location>
</feature>
<feature type="compositionally biased region" description="Low complexity" evidence="1">
    <location>
        <begin position="148"/>
        <end position="203"/>
    </location>
</feature>